<dbReference type="Proteomes" id="UP000777438">
    <property type="component" value="Unassembled WGS sequence"/>
</dbReference>
<dbReference type="AlphaFoldDB" id="A0A9P9ARE7"/>
<comment type="caution">
    <text evidence="1">The sequence shown here is derived from an EMBL/GenBank/DDBJ whole genome shotgun (WGS) entry which is preliminary data.</text>
</comment>
<reference evidence="1 2" key="1">
    <citation type="journal article" date="2021" name="Nat. Commun.">
        <title>Genetic determinants of endophytism in the Arabidopsis root mycobiome.</title>
        <authorList>
            <person name="Mesny F."/>
            <person name="Miyauchi S."/>
            <person name="Thiergart T."/>
            <person name="Pickel B."/>
            <person name="Atanasova L."/>
            <person name="Karlsson M."/>
            <person name="Huettel B."/>
            <person name="Barry K.W."/>
            <person name="Haridas S."/>
            <person name="Chen C."/>
            <person name="Bauer D."/>
            <person name="Andreopoulos W."/>
            <person name="Pangilinan J."/>
            <person name="LaButti K."/>
            <person name="Riley R."/>
            <person name="Lipzen A."/>
            <person name="Clum A."/>
            <person name="Drula E."/>
            <person name="Henrissat B."/>
            <person name="Kohler A."/>
            <person name="Grigoriev I.V."/>
            <person name="Martin F.M."/>
            <person name="Hacquard S."/>
        </authorList>
    </citation>
    <scope>NUCLEOTIDE SEQUENCE [LARGE SCALE GENOMIC DNA]</scope>
    <source>
        <strain evidence="1 2">MPI-CAGE-CH-0241</strain>
    </source>
</reference>
<dbReference type="OrthoDB" id="4991875at2759"/>
<proteinExistence type="predicted"/>
<dbReference type="EMBL" id="JAGPYM010000006">
    <property type="protein sequence ID" value="KAH6892874.1"/>
    <property type="molecule type" value="Genomic_DNA"/>
</dbReference>
<evidence type="ECO:0000313" key="1">
    <source>
        <dbReference type="EMBL" id="KAH6892874.1"/>
    </source>
</evidence>
<protein>
    <submittedName>
        <fullName evidence="1">Uncharacterized protein</fullName>
    </submittedName>
</protein>
<keyword evidence="2" id="KW-1185">Reference proteome</keyword>
<evidence type="ECO:0000313" key="2">
    <source>
        <dbReference type="Proteomes" id="UP000777438"/>
    </source>
</evidence>
<accession>A0A9P9ARE7</accession>
<organism evidence="1 2">
    <name type="scientific">Thelonectria olida</name>
    <dbReference type="NCBI Taxonomy" id="1576542"/>
    <lineage>
        <taxon>Eukaryota</taxon>
        <taxon>Fungi</taxon>
        <taxon>Dikarya</taxon>
        <taxon>Ascomycota</taxon>
        <taxon>Pezizomycotina</taxon>
        <taxon>Sordariomycetes</taxon>
        <taxon>Hypocreomycetidae</taxon>
        <taxon>Hypocreales</taxon>
        <taxon>Nectriaceae</taxon>
        <taxon>Thelonectria</taxon>
    </lineage>
</organism>
<sequence>MVNISFLPLSNVASLRAWGEDRNCTAKFDHCGHFLLDIGASPLTGTHVVQPSDYRWRSIHLVSQVGRSECPSVSQQVLHEVRTVPKKASVYLLTLLFRPQDLHCNTYLEQGIATCTSTVISVISGQRATSVTTETTSRPWIYFYPDGVTAGIEKLDGKPITTPTTTPQPFYTTVIPTAYQTHY</sequence>
<name>A0A9P9ARE7_9HYPO</name>
<gene>
    <name evidence="1" type="ORF">B0T10DRAFT_456993</name>
</gene>